<keyword evidence="2" id="KW-0472">Membrane</keyword>
<accession>F2UAM3</accession>
<dbReference type="GO" id="GO:0016020">
    <property type="term" value="C:membrane"/>
    <property type="evidence" value="ECO:0007669"/>
    <property type="project" value="GOC"/>
</dbReference>
<dbReference type="InParanoid" id="F2UAM3"/>
<evidence type="ECO:0000256" key="1">
    <source>
        <dbReference type="SAM" id="MobiDB-lite"/>
    </source>
</evidence>
<evidence type="ECO:0000313" key="4">
    <source>
        <dbReference type="Proteomes" id="UP000007799"/>
    </source>
</evidence>
<feature type="transmembrane region" description="Helical" evidence="2">
    <location>
        <begin position="231"/>
        <end position="250"/>
    </location>
</feature>
<feature type="region of interest" description="Disordered" evidence="1">
    <location>
        <begin position="1"/>
        <end position="33"/>
    </location>
</feature>
<reference evidence="3" key="1">
    <citation type="submission" date="2009-08" db="EMBL/GenBank/DDBJ databases">
        <title>Annotation of Salpingoeca rosetta.</title>
        <authorList>
            <consortium name="The Broad Institute Genome Sequencing Platform"/>
            <person name="Russ C."/>
            <person name="Cuomo C."/>
            <person name="Burger G."/>
            <person name="Gray M.W."/>
            <person name="Holland P.W.H."/>
            <person name="King N."/>
            <person name="Lang F.B.F."/>
            <person name="Roger A.J."/>
            <person name="Ruiz-Trillo I."/>
            <person name="Young S.K."/>
            <person name="Zeng Q."/>
            <person name="Gargeya S."/>
            <person name="Alvarado L."/>
            <person name="Berlin A."/>
            <person name="Chapman S.B."/>
            <person name="Chen Z."/>
            <person name="Freedman E."/>
            <person name="Gellesch M."/>
            <person name="Goldberg J."/>
            <person name="Griggs A."/>
            <person name="Gujja S."/>
            <person name="Heilman E."/>
            <person name="Heiman D."/>
            <person name="Howarth C."/>
            <person name="Mehta T."/>
            <person name="Neiman D."/>
            <person name="Pearson M."/>
            <person name="Roberts A."/>
            <person name="Saif S."/>
            <person name="Shea T."/>
            <person name="Shenoy N."/>
            <person name="Sisk P."/>
            <person name="Stolte C."/>
            <person name="Sykes S."/>
            <person name="White J."/>
            <person name="Yandava C."/>
            <person name="Haas B."/>
            <person name="Nusbaum C."/>
            <person name="Birren B."/>
        </authorList>
    </citation>
    <scope>NUCLEOTIDE SEQUENCE [LARGE SCALE GENOMIC DNA]</scope>
    <source>
        <strain evidence="3">ATCC 50818</strain>
    </source>
</reference>
<evidence type="ECO:0000256" key="2">
    <source>
        <dbReference type="SAM" id="Phobius"/>
    </source>
</evidence>
<feature type="compositionally biased region" description="Polar residues" evidence="1">
    <location>
        <begin position="7"/>
        <end position="26"/>
    </location>
</feature>
<dbReference type="AlphaFoldDB" id="F2UAM3"/>
<dbReference type="GeneID" id="16074300"/>
<feature type="transmembrane region" description="Helical" evidence="2">
    <location>
        <begin position="43"/>
        <end position="61"/>
    </location>
</feature>
<keyword evidence="2" id="KW-1133">Transmembrane helix</keyword>
<dbReference type="EMBL" id="GL832966">
    <property type="protein sequence ID" value="EGD73439.1"/>
    <property type="molecule type" value="Genomic_DNA"/>
</dbReference>
<dbReference type="UniPathway" id="UPA00196"/>
<dbReference type="GO" id="GO:0006506">
    <property type="term" value="P:GPI anchor biosynthetic process"/>
    <property type="evidence" value="ECO:0007669"/>
    <property type="project" value="UniProtKB-UniPathway"/>
</dbReference>
<organism evidence="4">
    <name type="scientific">Salpingoeca rosetta (strain ATCC 50818 / BSB-021)</name>
    <dbReference type="NCBI Taxonomy" id="946362"/>
    <lineage>
        <taxon>Eukaryota</taxon>
        <taxon>Choanoflagellata</taxon>
        <taxon>Craspedida</taxon>
        <taxon>Salpingoecidae</taxon>
        <taxon>Salpingoeca</taxon>
    </lineage>
</organism>
<protein>
    <submittedName>
        <fullName evidence="3">Uncharacterized protein</fullName>
    </submittedName>
</protein>
<keyword evidence="4" id="KW-1185">Reference proteome</keyword>
<name>F2UAM3_SALR5</name>
<dbReference type="Proteomes" id="UP000007799">
    <property type="component" value="Unassembled WGS sequence"/>
</dbReference>
<dbReference type="RefSeq" id="XP_004993721.1">
    <property type="nucleotide sequence ID" value="XM_004993664.1"/>
</dbReference>
<evidence type="ECO:0000313" key="3">
    <source>
        <dbReference type="EMBL" id="EGD73439.1"/>
    </source>
</evidence>
<keyword evidence="2" id="KW-0812">Transmembrane</keyword>
<dbReference type="KEGG" id="sre:PTSG_05143"/>
<gene>
    <name evidence="3" type="ORF">PTSG_05143</name>
</gene>
<feature type="transmembrane region" description="Helical" evidence="2">
    <location>
        <begin position="121"/>
        <end position="142"/>
    </location>
</feature>
<feature type="transmembrane region" description="Helical" evidence="2">
    <location>
        <begin position="81"/>
        <end position="100"/>
    </location>
</feature>
<proteinExistence type="predicted"/>
<sequence length="253" mass="26346">MTRRRTQPNSTGSSGAVLPQHSSSRDSAGAGAGAAATTGSMKVRAVLAAALVVASGIAALSDNSSADAPPAQTASLTADRWQWAHVDIGLASLALCITVIQRARTGNNKALLAVRDGLTACTEFAAMLGCCVVLGILAGVYITEDGLSGLLHWSIVTAVLSSESAGVIYSSPAGVNSFFTHRCSSVHTVEGRNDCPHVFASMCPSSSPWPHVPLSHHASLVLDWQQPWQMWPRPSLFGSCIGFLLGLLLASRR</sequence>